<accession>A0A0F9AAC1</accession>
<organism evidence="1">
    <name type="scientific">marine sediment metagenome</name>
    <dbReference type="NCBI Taxonomy" id="412755"/>
    <lineage>
        <taxon>unclassified sequences</taxon>
        <taxon>metagenomes</taxon>
        <taxon>ecological metagenomes</taxon>
    </lineage>
</organism>
<sequence>MDTSEEYIKQSDCPEIQENHKPKEGDWYHVMDYWGKGETKQRVNFVLSSNVMPQGIGGDWRRVYIPRLIKDLKRKDFCYFGIPFAGDLPHILIWLPRQDQLQAMVRGKRTMWQLVQCFWNWLWTKEPVTTGLSMEQLWLGFVMWELHRKKWTGKEWK</sequence>
<dbReference type="AlphaFoldDB" id="A0A0F9AAC1"/>
<proteinExistence type="predicted"/>
<reference evidence="1" key="1">
    <citation type="journal article" date="2015" name="Nature">
        <title>Complex archaea that bridge the gap between prokaryotes and eukaryotes.</title>
        <authorList>
            <person name="Spang A."/>
            <person name="Saw J.H."/>
            <person name="Jorgensen S.L."/>
            <person name="Zaremba-Niedzwiedzka K."/>
            <person name="Martijn J."/>
            <person name="Lind A.E."/>
            <person name="van Eijk R."/>
            <person name="Schleper C."/>
            <person name="Guy L."/>
            <person name="Ettema T.J."/>
        </authorList>
    </citation>
    <scope>NUCLEOTIDE SEQUENCE</scope>
</reference>
<evidence type="ECO:0000313" key="1">
    <source>
        <dbReference type="EMBL" id="KKK75419.1"/>
    </source>
</evidence>
<protein>
    <submittedName>
        <fullName evidence="1">Uncharacterized protein</fullName>
    </submittedName>
</protein>
<gene>
    <name evidence="1" type="ORF">LCGC14_2873880</name>
</gene>
<dbReference type="EMBL" id="LAZR01055874">
    <property type="protein sequence ID" value="KKK75419.1"/>
    <property type="molecule type" value="Genomic_DNA"/>
</dbReference>
<name>A0A0F9AAC1_9ZZZZ</name>
<comment type="caution">
    <text evidence="1">The sequence shown here is derived from an EMBL/GenBank/DDBJ whole genome shotgun (WGS) entry which is preliminary data.</text>
</comment>